<dbReference type="Proteomes" id="UP000194003">
    <property type="component" value="Unassembled WGS sequence"/>
</dbReference>
<keyword evidence="2" id="KW-1185">Reference proteome</keyword>
<organism evidence="1 2">
    <name type="scientific">Magnetofaba australis IT-1</name>
    <dbReference type="NCBI Taxonomy" id="1434232"/>
    <lineage>
        <taxon>Bacteria</taxon>
        <taxon>Pseudomonadati</taxon>
        <taxon>Pseudomonadota</taxon>
        <taxon>Magnetococcia</taxon>
        <taxon>Magnetococcales</taxon>
        <taxon>Magnetococcaceae</taxon>
        <taxon>Magnetofaba</taxon>
    </lineage>
</organism>
<protein>
    <submittedName>
        <fullName evidence="1">Uncharacterized protein</fullName>
    </submittedName>
</protein>
<name>A0A1Y2K502_9PROT</name>
<sequence>MWRVNNLLTWKGSEMDAFEFHNKVQAVMDAIESLPIGQALAWEIEPAELGSAHLELSRIKRRLENEIRLTNPSLEGRQ</sequence>
<gene>
    <name evidence="1" type="ORF">MAIT1_04374</name>
</gene>
<reference evidence="1 2" key="1">
    <citation type="journal article" date="2016" name="BMC Genomics">
        <title>Combined genomic and structural analyses of a cultured magnetotactic bacterium reveals its niche adaptation to a dynamic environment.</title>
        <authorList>
            <person name="Araujo A.C."/>
            <person name="Morillo V."/>
            <person name="Cypriano J."/>
            <person name="Teixeira L.C."/>
            <person name="Leao P."/>
            <person name="Lyra S."/>
            <person name="Almeida L.G."/>
            <person name="Bazylinski D.A."/>
            <person name="Vasconcellos A.T."/>
            <person name="Abreu F."/>
            <person name="Lins U."/>
        </authorList>
    </citation>
    <scope>NUCLEOTIDE SEQUENCE [LARGE SCALE GENOMIC DNA]</scope>
    <source>
        <strain evidence="1 2">IT-1</strain>
    </source>
</reference>
<evidence type="ECO:0000313" key="2">
    <source>
        <dbReference type="Proteomes" id="UP000194003"/>
    </source>
</evidence>
<comment type="caution">
    <text evidence="1">The sequence shown here is derived from an EMBL/GenBank/DDBJ whole genome shotgun (WGS) entry which is preliminary data.</text>
</comment>
<evidence type="ECO:0000313" key="1">
    <source>
        <dbReference type="EMBL" id="OSM04460.1"/>
    </source>
</evidence>
<accession>A0A1Y2K502</accession>
<dbReference type="EMBL" id="LVJN01000019">
    <property type="protein sequence ID" value="OSM04460.1"/>
    <property type="molecule type" value="Genomic_DNA"/>
</dbReference>
<dbReference type="STRING" id="1434232.MAIT1_04374"/>
<proteinExistence type="predicted"/>
<dbReference type="AlphaFoldDB" id="A0A1Y2K502"/>